<dbReference type="PANTHER" id="PTHR43046:SF12">
    <property type="entry name" value="GDP-MANNOSE MANNOSYL HYDROLASE"/>
    <property type="match status" value="1"/>
</dbReference>
<feature type="domain" description="Nudix hydrolase" evidence="4">
    <location>
        <begin position="17"/>
        <end position="150"/>
    </location>
</feature>
<comment type="caution">
    <text evidence="5">The sequence shown here is derived from an EMBL/GenBank/DDBJ whole genome shotgun (WGS) entry which is preliminary data.</text>
</comment>
<dbReference type="Gene3D" id="3.90.79.10">
    <property type="entry name" value="Nucleoside Triphosphate Pyrophosphohydrolase"/>
    <property type="match status" value="1"/>
</dbReference>
<dbReference type="RefSeq" id="WP_018386739.1">
    <property type="nucleotide sequence ID" value="NZ_LLZU01000010.1"/>
</dbReference>
<name>A0A0T6LUL5_WENVI</name>
<dbReference type="AlphaFoldDB" id="A0A0T6LUL5"/>
<dbReference type="Proteomes" id="UP000050867">
    <property type="component" value="Unassembled WGS sequence"/>
</dbReference>
<dbReference type="PROSITE" id="PS00893">
    <property type="entry name" value="NUDIX_BOX"/>
    <property type="match status" value="1"/>
</dbReference>
<gene>
    <name evidence="5" type="ORF">AQ490_19360</name>
</gene>
<reference evidence="5 6" key="1">
    <citation type="submission" date="2015-10" db="EMBL/GenBank/DDBJ databases">
        <title>Draft genome sequence of pyrrolomycin-producing Streptomyces vitaminophilus.</title>
        <authorList>
            <person name="Graham D.E."/>
            <person name="Mahan K.M."/>
            <person name="Klingeman D.M."/>
            <person name="Hettich R.L."/>
            <person name="Parry R.J."/>
        </authorList>
    </citation>
    <scope>NUCLEOTIDE SEQUENCE [LARGE SCALE GENOMIC DNA]</scope>
    <source>
        <strain evidence="5 6">ATCC 31673</strain>
    </source>
</reference>
<dbReference type="PROSITE" id="PS51462">
    <property type="entry name" value="NUDIX"/>
    <property type="match status" value="1"/>
</dbReference>
<evidence type="ECO:0000259" key="4">
    <source>
        <dbReference type="PROSITE" id="PS51462"/>
    </source>
</evidence>
<dbReference type="OrthoDB" id="4247482at2"/>
<dbReference type="InterPro" id="IPR000086">
    <property type="entry name" value="NUDIX_hydrolase_dom"/>
</dbReference>
<keyword evidence="6" id="KW-1185">Reference proteome</keyword>
<dbReference type="InterPro" id="IPR020084">
    <property type="entry name" value="NUDIX_hydrolase_CS"/>
</dbReference>
<protein>
    <submittedName>
        <fullName evidence="5">NUDIX hydrolase</fullName>
    </submittedName>
</protein>
<evidence type="ECO:0000256" key="1">
    <source>
        <dbReference type="ARBA" id="ARBA00001946"/>
    </source>
</evidence>
<dbReference type="GO" id="GO:0016787">
    <property type="term" value="F:hydrolase activity"/>
    <property type="evidence" value="ECO:0007669"/>
    <property type="project" value="UniProtKB-KW"/>
</dbReference>
<evidence type="ECO:0000313" key="6">
    <source>
        <dbReference type="Proteomes" id="UP000050867"/>
    </source>
</evidence>
<organism evidence="5 6">
    <name type="scientific">Wenjunlia vitaminophila</name>
    <name type="common">Streptomyces vitaminophilus</name>
    <dbReference type="NCBI Taxonomy" id="76728"/>
    <lineage>
        <taxon>Bacteria</taxon>
        <taxon>Bacillati</taxon>
        <taxon>Actinomycetota</taxon>
        <taxon>Actinomycetes</taxon>
        <taxon>Kitasatosporales</taxon>
        <taxon>Streptomycetaceae</taxon>
        <taxon>Wenjunlia</taxon>
    </lineage>
</organism>
<keyword evidence="3" id="KW-0460">Magnesium</keyword>
<dbReference type="STRING" id="76728.AQ490_19360"/>
<accession>A0A0T6LUL5</accession>
<proteinExistence type="predicted"/>
<evidence type="ECO:0000256" key="2">
    <source>
        <dbReference type="ARBA" id="ARBA00022801"/>
    </source>
</evidence>
<comment type="cofactor">
    <cofactor evidence="1">
        <name>Mg(2+)</name>
        <dbReference type="ChEBI" id="CHEBI:18420"/>
    </cofactor>
</comment>
<keyword evidence="2 5" id="KW-0378">Hydrolase</keyword>
<evidence type="ECO:0000313" key="5">
    <source>
        <dbReference type="EMBL" id="KRV49843.1"/>
    </source>
</evidence>
<dbReference type="SUPFAM" id="SSF55811">
    <property type="entry name" value="Nudix"/>
    <property type="match status" value="1"/>
</dbReference>
<dbReference type="InterPro" id="IPR015797">
    <property type="entry name" value="NUDIX_hydrolase-like_dom_sf"/>
</dbReference>
<dbReference type="Pfam" id="PF00293">
    <property type="entry name" value="NUDIX"/>
    <property type="match status" value="1"/>
</dbReference>
<dbReference type="CDD" id="cd18876">
    <property type="entry name" value="NUDIX_Hydrolase"/>
    <property type="match status" value="1"/>
</dbReference>
<sequence length="171" mass="19050">MSADLPLPPAQYYATLPKIIVSAGAILHDREQRIILVRPTYQGGSWEIPGGALDGGEDPWRCARREVREELGIDPALGRLLAMDWMPEQPDGRPPLANYLFDGGEITQTWAEQHLRVDGREVTDWCLASPEQWEHLVPPHKVRRLHAVSRALVTGTTAYLHCGRAPSGFPT</sequence>
<dbReference type="eggNOG" id="COG1051">
    <property type="taxonomic scope" value="Bacteria"/>
</dbReference>
<dbReference type="PANTHER" id="PTHR43046">
    <property type="entry name" value="GDP-MANNOSE MANNOSYL HYDROLASE"/>
    <property type="match status" value="1"/>
</dbReference>
<dbReference type="EMBL" id="LLZU01000010">
    <property type="protein sequence ID" value="KRV49843.1"/>
    <property type="molecule type" value="Genomic_DNA"/>
</dbReference>
<evidence type="ECO:0000256" key="3">
    <source>
        <dbReference type="ARBA" id="ARBA00022842"/>
    </source>
</evidence>